<dbReference type="Gene3D" id="1.10.620.20">
    <property type="entry name" value="Ribonucleotide Reductase, subunit A"/>
    <property type="match status" value="1"/>
</dbReference>
<keyword evidence="12" id="KW-1185">Reference proteome</keyword>
<sequence length="352" mass="40788">MLDVAITQELADLRPPASPFRLSRPERERLVQRSFHALYRWYTDRSQRTRNWNPDTSFDWRAYRRTHSPTVLQVLEGFYAVEQYAPDYTYELIRLVRQGYGRSQFVLRWGSEEEKHADLWRNTLLHSGQRTPEWIEAYTEELRARAWLLNWDEPIRNILYTVIQERATQLNYLNLAALARGEGKAGFEADHDLELARMAQTIAVDEAAHFAFFLAGAQLFLYYFPEETCEALLDVLKLFQMPAADLVPNYEAFTAALHDADLFGRRKYARDVVRVAIDALGVESLAALEAGVHERRNVPQEDGTLRSTQANFGVRFDVIESSLDGIFRRIGAFEHRVGLADVAPTRFERVVW</sequence>
<evidence type="ECO:0000256" key="4">
    <source>
        <dbReference type="ARBA" id="ARBA00022516"/>
    </source>
</evidence>
<keyword evidence="10" id="KW-0275">Fatty acid biosynthesis</keyword>
<keyword evidence="9" id="KW-0443">Lipid metabolism</keyword>
<dbReference type="Pfam" id="PF03405">
    <property type="entry name" value="FA_desaturase_2"/>
    <property type="match status" value="1"/>
</dbReference>
<proteinExistence type="inferred from homology"/>
<evidence type="ECO:0000313" key="11">
    <source>
        <dbReference type="EMBL" id="GGR61227.1"/>
    </source>
</evidence>
<evidence type="ECO:0000313" key="12">
    <source>
        <dbReference type="Proteomes" id="UP000634308"/>
    </source>
</evidence>
<evidence type="ECO:0000256" key="3">
    <source>
        <dbReference type="ARBA" id="ARBA00011738"/>
    </source>
</evidence>
<reference evidence="12" key="1">
    <citation type="journal article" date="2019" name="Int. J. Syst. Evol. Microbiol.">
        <title>The Global Catalogue of Microorganisms (GCM) 10K type strain sequencing project: providing services to taxonomists for standard genome sequencing and annotation.</title>
        <authorList>
            <consortium name="The Broad Institute Genomics Platform"/>
            <consortium name="The Broad Institute Genome Sequencing Center for Infectious Disease"/>
            <person name="Wu L."/>
            <person name="Ma J."/>
        </authorList>
    </citation>
    <scope>NUCLEOTIDE SEQUENCE [LARGE SCALE GENOMIC DNA]</scope>
    <source>
        <strain evidence="12">JCM 31404</strain>
    </source>
</reference>
<evidence type="ECO:0000256" key="2">
    <source>
        <dbReference type="ARBA" id="ARBA00008749"/>
    </source>
</evidence>
<evidence type="ECO:0000256" key="9">
    <source>
        <dbReference type="ARBA" id="ARBA00023098"/>
    </source>
</evidence>
<keyword evidence="7" id="KW-0560">Oxidoreductase</keyword>
<name>A0ABQ2RRY6_9DEIO</name>
<comment type="cofactor">
    <cofactor evidence="1">
        <name>Fe(2+)</name>
        <dbReference type="ChEBI" id="CHEBI:29033"/>
    </cofactor>
</comment>
<dbReference type="Proteomes" id="UP000634308">
    <property type="component" value="Unassembled WGS sequence"/>
</dbReference>
<accession>A0ABQ2RRY6</accession>
<dbReference type="EMBL" id="BMQM01000015">
    <property type="protein sequence ID" value="GGR61227.1"/>
    <property type="molecule type" value="Genomic_DNA"/>
</dbReference>
<dbReference type="PANTHER" id="PTHR31155">
    <property type="entry name" value="ACYL- ACYL-CARRIER-PROTEIN DESATURASE-RELATED"/>
    <property type="match status" value="1"/>
</dbReference>
<dbReference type="InterPro" id="IPR009078">
    <property type="entry name" value="Ferritin-like_SF"/>
</dbReference>
<keyword evidence="4" id="KW-0444">Lipid biosynthesis</keyword>
<comment type="caution">
    <text evidence="11">The sequence shown here is derived from an EMBL/GenBank/DDBJ whole genome shotgun (WGS) entry which is preliminary data.</text>
</comment>
<evidence type="ECO:0000256" key="1">
    <source>
        <dbReference type="ARBA" id="ARBA00001954"/>
    </source>
</evidence>
<evidence type="ECO:0000256" key="7">
    <source>
        <dbReference type="ARBA" id="ARBA00023002"/>
    </source>
</evidence>
<evidence type="ECO:0000256" key="5">
    <source>
        <dbReference type="ARBA" id="ARBA00022723"/>
    </source>
</evidence>
<gene>
    <name evidence="11" type="ORF">GCM10008959_23970</name>
</gene>
<evidence type="ECO:0000256" key="6">
    <source>
        <dbReference type="ARBA" id="ARBA00022832"/>
    </source>
</evidence>
<comment type="subunit">
    <text evidence="3">Homodimer.</text>
</comment>
<keyword evidence="8" id="KW-0408">Iron</keyword>
<dbReference type="InterPro" id="IPR005067">
    <property type="entry name" value="Fatty_acid_desaturase-2"/>
</dbReference>
<evidence type="ECO:0000256" key="8">
    <source>
        <dbReference type="ARBA" id="ARBA00023004"/>
    </source>
</evidence>
<dbReference type="InterPro" id="IPR012348">
    <property type="entry name" value="RNR-like"/>
</dbReference>
<evidence type="ECO:0008006" key="13">
    <source>
        <dbReference type="Google" id="ProtNLM"/>
    </source>
</evidence>
<comment type="similarity">
    <text evidence="2">Belongs to the fatty acid desaturase type 2 family.</text>
</comment>
<organism evidence="11 12">
    <name type="scientific">Deinococcus seoulensis</name>
    <dbReference type="NCBI Taxonomy" id="1837379"/>
    <lineage>
        <taxon>Bacteria</taxon>
        <taxon>Thermotogati</taxon>
        <taxon>Deinococcota</taxon>
        <taxon>Deinococci</taxon>
        <taxon>Deinococcales</taxon>
        <taxon>Deinococcaceae</taxon>
        <taxon>Deinococcus</taxon>
    </lineage>
</organism>
<protein>
    <recommendedName>
        <fullName evidence="13">Fatty acid desaturase</fullName>
    </recommendedName>
</protein>
<dbReference type="PANTHER" id="PTHR31155:SF9">
    <property type="entry name" value="STEAROYL-[ACYL-CARRIER-PROTEIN] 9-DESATURASE 7, CHLOROPLASTIC"/>
    <property type="match status" value="1"/>
</dbReference>
<keyword evidence="5" id="KW-0479">Metal-binding</keyword>
<dbReference type="SUPFAM" id="SSF47240">
    <property type="entry name" value="Ferritin-like"/>
    <property type="match status" value="1"/>
</dbReference>
<dbReference type="RefSeq" id="WP_189065226.1">
    <property type="nucleotide sequence ID" value="NZ_BMQM01000015.1"/>
</dbReference>
<keyword evidence="6" id="KW-0276">Fatty acid metabolism</keyword>
<evidence type="ECO:0000256" key="10">
    <source>
        <dbReference type="ARBA" id="ARBA00023160"/>
    </source>
</evidence>